<evidence type="ECO:0000256" key="2">
    <source>
        <dbReference type="SAM" id="Phobius"/>
    </source>
</evidence>
<dbReference type="HOGENOM" id="CLU_009663_0_0_1"/>
<dbReference type="Proteomes" id="UP000027920">
    <property type="component" value="Unassembled WGS sequence"/>
</dbReference>
<evidence type="ECO:0000256" key="1">
    <source>
        <dbReference type="SAM" id="MobiDB-lite"/>
    </source>
</evidence>
<dbReference type="GeneID" id="25283175"/>
<keyword evidence="2" id="KW-0812">Transmembrane</keyword>
<dbReference type="OrthoDB" id="3034003at2759"/>
<comment type="caution">
    <text evidence="3">The sequence shown here is derived from an EMBL/GenBank/DDBJ whole genome shotgun (WGS) entry which is preliminary data.</text>
</comment>
<protein>
    <submittedName>
        <fullName evidence="3">Uncharacterized protein</fullName>
    </submittedName>
</protein>
<dbReference type="STRING" id="1182545.A0A072P708"/>
<feature type="transmembrane region" description="Helical" evidence="2">
    <location>
        <begin position="12"/>
        <end position="36"/>
    </location>
</feature>
<evidence type="ECO:0000313" key="4">
    <source>
        <dbReference type="Proteomes" id="UP000027920"/>
    </source>
</evidence>
<dbReference type="AlphaFoldDB" id="A0A072P708"/>
<keyword evidence="2" id="KW-1133">Transmembrane helix</keyword>
<feature type="transmembrane region" description="Helical" evidence="2">
    <location>
        <begin position="704"/>
        <end position="727"/>
    </location>
</feature>
<feature type="transmembrane region" description="Helical" evidence="2">
    <location>
        <begin position="80"/>
        <end position="101"/>
    </location>
</feature>
<dbReference type="VEuPathDB" id="FungiDB:A1O9_08262"/>
<organism evidence="3 4">
    <name type="scientific">Exophiala aquamarina CBS 119918</name>
    <dbReference type="NCBI Taxonomy" id="1182545"/>
    <lineage>
        <taxon>Eukaryota</taxon>
        <taxon>Fungi</taxon>
        <taxon>Dikarya</taxon>
        <taxon>Ascomycota</taxon>
        <taxon>Pezizomycotina</taxon>
        <taxon>Eurotiomycetes</taxon>
        <taxon>Chaetothyriomycetidae</taxon>
        <taxon>Chaetothyriales</taxon>
        <taxon>Herpotrichiellaceae</taxon>
        <taxon>Exophiala</taxon>
    </lineage>
</organism>
<dbReference type="EMBL" id="AMGV01000007">
    <property type="protein sequence ID" value="KEF55512.1"/>
    <property type="molecule type" value="Genomic_DNA"/>
</dbReference>
<reference evidence="3 4" key="1">
    <citation type="submission" date="2013-03" db="EMBL/GenBank/DDBJ databases">
        <title>The Genome Sequence of Exophiala aquamarina CBS 119918.</title>
        <authorList>
            <consortium name="The Broad Institute Genomics Platform"/>
            <person name="Cuomo C."/>
            <person name="de Hoog S."/>
            <person name="Gorbushina A."/>
            <person name="Walker B."/>
            <person name="Young S.K."/>
            <person name="Zeng Q."/>
            <person name="Gargeya S."/>
            <person name="Fitzgerald M."/>
            <person name="Haas B."/>
            <person name="Abouelleil A."/>
            <person name="Allen A.W."/>
            <person name="Alvarado L."/>
            <person name="Arachchi H.M."/>
            <person name="Berlin A.M."/>
            <person name="Chapman S.B."/>
            <person name="Gainer-Dewar J."/>
            <person name="Goldberg J."/>
            <person name="Griggs A."/>
            <person name="Gujja S."/>
            <person name="Hansen M."/>
            <person name="Howarth C."/>
            <person name="Imamovic A."/>
            <person name="Ireland A."/>
            <person name="Larimer J."/>
            <person name="McCowan C."/>
            <person name="Murphy C."/>
            <person name="Pearson M."/>
            <person name="Poon T.W."/>
            <person name="Priest M."/>
            <person name="Roberts A."/>
            <person name="Saif S."/>
            <person name="Shea T."/>
            <person name="Sisk P."/>
            <person name="Sykes S."/>
            <person name="Wortman J."/>
            <person name="Nusbaum C."/>
            <person name="Birren B."/>
        </authorList>
    </citation>
    <scope>NUCLEOTIDE SEQUENCE [LARGE SCALE GENOMIC DNA]</scope>
    <source>
        <strain evidence="3 4">CBS 119918</strain>
    </source>
</reference>
<sequence>MISLTVGYVSGIIAAAIFLLQFVIPNALIVVLVGLLKDEHTTVTWSVVERSLLSSLWPLFLRAESTASRGVDRRVRLLTWLRPLALGLVTIAAVVTPLGLYDDIVPSRQEQNIEFAYMQDSGPMGYGTPERASNSIGYTRVCGSRLPMQCPGTTVEITFFSNETYYEANITNDDYDIRVPRALAEIYQSGLAEQPQSVSSFFDIQSRQYSFQNQSGILNNQKYVVESFRFLTSIILNDAIEPVEGLVVDTQTGGIAFRNHTVPLGMKFGAEWTEDLLWVEPETACVNTNISVEFKIPYTGISSFNLENISLVDDGGFANLVQHWPVVDVWNAQREPNLRNRAYKAAWMTNAYTMLVMNITRPAPDAFAYLNSKIGDKFPVTDDQTTGAKVGGIFMENMFTSLLNPDGFLSNTSIAENPRLNYSNPFGLSFQNYTDISTICSGAGGTDKANISNIHVECGLIFGAAQRKDGSKSLVFEPESWWTQPVYSCASTSKASIKETVFRYNVTEMSGNTLRALSVVSVNEKIYPDNQSMPLWGVESPPGWNLSEISQLWGLISRDMEKSANLSTIRAPHLYLPGNGGFFSTGIPGSSNLPAGDGITNLLAGVYGNPYSSSGLPDYTGSSNMAMYARWRDLSVNDGSINKIPNLIWTDLAANMLIGTRSWASGKALPSNLQKRDESNSGGDEKTTVPITVYNRRIRYHWPFAIPAFVSLFLFGAVVIAAVASFVSGRGVPARVRHYLFHLSSGRLLGAMQYPGECDRRAPSNEWIARVGSKPSDLRYHRGTGDAIDSLLNKEPLTGTEKPDGVTQANEVQSTAKRDGKDYLPQPEYTKVPEDDQAQGQGRTER</sequence>
<keyword evidence="2" id="KW-0472">Membrane</keyword>
<name>A0A072P708_9EURO</name>
<proteinExistence type="predicted"/>
<dbReference type="RefSeq" id="XP_013258102.1">
    <property type="nucleotide sequence ID" value="XM_013402648.1"/>
</dbReference>
<keyword evidence="4" id="KW-1185">Reference proteome</keyword>
<feature type="region of interest" description="Disordered" evidence="1">
    <location>
        <begin position="795"/>
        <end position="846"/>
    </location>
</feature>
<accession>A0A072P708</accession>
<gene>
    <name evidence="3" type="ORF">A1O9_08262</name>
</gene>
<evidence type="ECO:0000313" key="3">
    <source>
        <dbReference type="EMBL" id="KEF55512.1"/>
    </source>
</evidence>